<keyword evidence="2" id="KW-1185">Reference proteome</keyword>
<proteinExistence type="predicted"/>
<gene>
    <name evidence="1" type="ORF">Daus18300_010603</name>
</gene>
<protein>
    <submittedName>
        <fullName evidence="1">Uncharacterized protein</fullName>
    </submittedName>
</protein>
<reference evidence="1 2" key="1">
    <citation type="journal article" date="2024" name="IMA Fungus">
        <title>IMA Genome - F19 : A genome assembly and annotation guide to empower mycologists, including annotated draft genome sequences of Ceratocystis pirilliformis, Diaporthe australafricana, Fusarium ophioides, Paecilomyces lecythidis, and Sporothrix stenoceras.</title>
        <authorList>
            <person name="Aylward J."/>
            <person name="Wilson A.M."/>
            <person name="Visagie C.M."/>
            <person name="Spraker J."/>
            <person name="Barnes I."/>
            <person name="Buitendag C."/>
            <person name="Ceriani C."/>
            <person name="Del Mar Angel L."/>
            <person name="du Plessis D."/>
            <person name="Fuchs T."/>
            <person name="Gasser K."/>
            <person name="Kramer D."/>
            <person name="Li W."/>
            <person name="Munsamy K."/>
            <person name="Piso A."/>
            <person name="Price J.L."/>
            <person name="Sonnekus B."/>
            <person name="Thomas C."/>
            <person name="van der Nest A."/>
            <person name="van Dijk A."/>
            <person name="van Heerden A."/>
            <person name="van Vuuren N."/>
            <person name="Yilmaz N."/>
            <person name="Duong T.A."/>
            <person name="van der Merwe N.A."/>
            <person name="Wingfield M.J."/>
            <person name="Wingfield B.D."/>
        </authorList>
    </citation>
    <scope>NUCLEOTIDE SEQUENCE [LARGE SCALE GENOMIC DNA]</scope>
    <source>
        <strain evidence="1 2">CMW 18300</strain>
    </source>
</reference>
<evidence type="ECO:0000313" key="2">
    <source>
        <dbReference type="Proteomes" id="UP001583177"/>
    </source>
</evidence>
<name>A0ABR3W9R4_9PEZI</name>
<sequence>MSKMVQRIEQYGYAYRRSKLTGGLNGHRLWEVLVSADPDKYIALFGYDVQQKMVTVYEAWNLRDDGLKALKLRDMILSFWKQKTGLPIQELKVIKYDTVLENTMQPLLSAIDESICHSDSDSLMISVFGTSYEERRAYEALHIFGPFVNGAVKMLDEYAELSGRTIKSFEIQHSDYPSMVPGKGFHNLLIHLD</sequence>
<dbReference type="EMBL" id="JAWRVE010000119">
    <property type="protein sequence ID" value="KAL1856840.1"/>
    <property type="molecule type" value="Genomic_DNA"/>
</dbReference>
<dbReference type="Proteomes" id="UP001583177">
    <property type="component" value="Unassembled WGS sequence"/>
</dbReference>
<organism evidence="1 2">
    <name type="scientific">Diaporthe australafricana</name>
    <dbReference type="NCBI Taxonomy" id="127596"/>
    <lineage>
        <taxon>Eukaryota</taxon>
        <taxon>Fungi</taxon>
        <taxon>Dikarya</taxon>
        <taxon>Ascomycota</taxon>
        <taxon>Pezizomycotina</taxon>
        <taxon>Sordariomycetes</taxon>
        <taxon>Sordariomycetidae</taxon>
        <taxon>Diaporthales</taxon>
        <taxon>Diaporthaceae</taxon>
        <taxon>Diaporthe</taxon>
    </lineage>
</organism>
<comment type="caution">
    <text evidence="1">The sequence shown here is derived from an EMBL/GenBank/DDBJ whole genome shotgun (WGS) entry which is preliminary data.</text>
</comment>
<accession>A0ABR3W9R4</accession>
<evidence type="ECO:0000313" key="1">
    <source>
        <dbReference type="EMBL" id="KAL1856840.1"/>
    </source>
</evidence>